<sequence>MANSFTDIPIFDVPEIVSPQAEKKPENTIESVETIEASNDHGSPETPNMKHSVL</sequence>
<name>A0A9N9G1Y0_9GLOM</name>
<feature type="region of interest" description="Disordered" evidence="1">
    <location>
        <begin position="16"/>
        <end position="54"/>
    </location>
</feature>
<protein>
    <submittedName>
        <fullName evidence="2">607_t:CDS:1</fullName>
    </submittedName>
</protein>
<proteinExistence type="predicted"/>
<keyword evidence="3" id="KW-1185">Reference proteome</keyword>
<reference evidence="2" key="1">
    <citation type="submission" date="2021-06" db="EMBL/GenBank/DDBJ databases">
        <authorList>
            <person name="Kallberg Y."/>
            <person name="Tangrot J."/>
            <person name="Rosling A."/>
        </authorList>
    </citation>
    <scope>NUCLEOTIDE SEQUENCE</scope>
    <source>
        <strain evidence="2">BR232B</strain>
    </source>
</reference>
<organism evidence="2 3">
    <name type="scientific">Paraglomus brasilianum</name>
    <dbReference type="NCBI Taxonomy" id="144538"/>
    <lineage>
        <taxon>Eukaryota</taxon>
        <taxon>Fungi</taxon>
        <taxon>Fungi incertae sedis</taxon>
        <taxon>Mucoromycota</taxon>
        <taxon>Glomeromycotina</taxon>
        <taxon>Glomeromycetes</taxon>
        <taxon>Paraglomerales</taxon>
        <taxon>Paraglomeraceae</taxon>
        <taxon>Paraglomus</taxon>
    </lineage>
</organism>
<gene>
    <name evidence="2" type="ORF">PBRASI_LOCUS6139</name>
</gene>
<dbReference type="AlphaFoldDB" id="A0A9N9G1Y0"/>
<accession>A0A9N9G1Y0</accession>
<comment type="caution">
    <text evidence="2">The sequence shown here is derived from an EMBL/GenBank/DDBJ whole genome shotgun (WGS) entry which is preliminary data.</text>
</comment>
<evidence type="ECO:0000256" key="1">
    <source>
        <dbReference type="SAM" id="MobiDB-lite"/>
    </source>
</evidence>
<evidence type="ECO:0000313" key="2">
    <source>
        <dbReference type="EMBL" id="CAG8571795.1"/>
    </source>
</evidence>
<dbReference type="EMBL" id="CAJVPI010000783">
    <property type="protein sequence ID" value="CAG8571795.1"/>
    <property type="molecule type" value="Genomic_DNA"/>
</dbReference>
<feature type="compositionally biased region" description="Polar residues" evidence="1">
    <location>
        <begin position="28"/>
        <end position="37"/>
    </location>
</feature>
<dbReference type="Proteomes" id="UP000789739">
    <property type="component" value="Unassembled WGS sequence"/>
</dbReference>
<evidence type="ECO:0000313" key="3">
    <source>
        <dbReference type="Proteomes" id="UP000789739"/>
    </source>
</evidence>